<proteinExistence type="predicted"/>
<feature type="compositionally biased region" description="Basic and acidic residues" evidence="1">
    <location>
        <begin position="36"/>
        <end position="46"/>
    </location>
</feature>
<reference evidence="2" key="1">
    <citation type="submission" date="2021-10" db="EMBL/GenBank/DDBJ databases">
        <title>Tropical sea cucumber genome reveals ecological adaptation and Cuvierian tubules defense mechanism.</title>
        <authorList>
            <person name="Chen T."/>
        </authorList>
    </citation>
    <scope>NUCLEOTIDE SEQUENCE</scope>
    <source>
        <strain evidence="2">Nanhai2018</strain>
        <tissue evidence="2">Muscle</tissue>
    </source>
</reference>
<feature type="compositionally biased region" description="Polar residues" evidence="1">
    <location>
        <begin position="47"/>
        <end position="57"/>
    </location>
</feature>
<comment type="caution">
    <text evidence="2">The sequence shown here is derived from an EMBL/GenBank/DDBJ whole genome shotgun (WGS) entry which is preliminary data.</text>
</comment>
<evidence type="ECO:0000313" key="2">
    <source>
        <dbReference type="EMBL" id="KAJ8038685.1"/>
    </source>
</evidence>
<evidence type="ECO:0000256" key="1">
    <source>
        <dbReference type="SAM" id="MobiDB-lite"/>
    </source>
</evidence>
<feature type="compositionally biased region" description="Acidic residues" evidence="1">
    <location>
        <begin position="1"/>
        <end position="19"/>
    </location>
</feature>
<accession>A0A9Q1HAF7</accession>
<protein>
    <submittedName>
        <fullName evidence="2">Uncharacterized protein</fullName>
    </submittedName>
</protein>
<keyword evidence="3" id="KW-1185">Reference proteome</keyword>
<dbReference type="AlphaFoldDB" id="A0A9Q1HAF7"/>
<gene>
    <name evidence="2" type="ORF">HOLleu_16178</name>
</gene>
<organism evidence="2 3">
    <name type="scientific">Holothuria leucospilota</name>
    <name type="common">Black long sea cucumber</name>
    <name type="synonym">Mertensiothuria leucospilota</name>
    <dbReference type="NCBI Taxonomy" id="206669"/>
    <lineage>
        <taxon>Eukaryota</taxon>
        <taxon>Metazoa</taxon>
        <taxon>Echinodermata</taxon>
        <taxon>Eleutherozoa</taxon>
        <taxon>Echinozoa</taxon>
        <taxon>Holothuroidea</taxon>
        <taxon>Aspidochirotacea</taxon>
        <taxon>Aspidochirotida</taxon>
        <taxon>Holothuriidae</taxon>
        <taxon>Holothuria</taxon>
    </lineage>
</organism>
<dbReference type="Proteomes" id="UP001152320">
    <property type="component" value="Chromosome 7"/>
</dbReference>
<feature type="region of interest" description="Disordered" evidence="1">
    <location>
        <begin position="1"/>
        <end position="81"/>
    </location>
</feature>
<sequence>MTDDDSDDDEDNYGNDIDDDNHAVDDDNHDVDDDNRDAHDDNHDQFSKSGDNSLASSEENESGDDLSREYSIRPSKKPTLSDATLAVTGPFRKFELCKLKNVVLNSTE</sequence>
<dbReference type="EMBL" id="JAIZAY010000007">
    <property type="protein sequence ID" value="KAJ8038685.1"/>
    <property type="molecule type" value="Genomic_DNA"/>
</dbReference>
<name>A0A9Q1HAF7_HOLLE</name>
<evidence type="ECO:0000313" key="3">
    <source>
        <dbReference type="Proteomes" id="UP001152320"/>
    </source>
</evidence>